<sequence length="150" mass="17178">MPGSERSSVLKVNRLGSLMRDLEEEREAIEVVEARRRERRDNVIAERRARERLGGLDAADGEDEEVGEGGKTQQEVIEAFERQLLELFLDGMDAIPYEEIDFTEPAEGNPLLEQDAQDDYFDDEEEFDYRAARGDAPAEEDKLAEGEYDY</sequence>
<evidence type="ECO:0000313" key="2">
    <source>
        <dbReference type="Proteomes" id="UP001241377"/>
    </source>
</evidence>
<dbReference type="Proteomes" id="UP001241377">
    <property type="component" value="Unassembled WGS sequence"/>
</dbReference>
<comment type="caution">
    <text evidence="1">The sequence shown here is derived from an EMBL/GenBank/DDBJ whole genome shotgun (WGS) entry which is preliminary data.</text>
</comment>
<organism evidence="1 2">
    <name type="scientific">Naganishia cerealis</name>
    <dbReference type="NCBI Taxonomy" id="610337"/>
    <lineage>
        <taxon>Eukaryota</taxon>
        <taxon>Fungi</taxon>
        <taxon>Dikarya</taxon>
        <taxon>Basidiomycota</taxon>
        <taxon>Agaricomycotina</taxon>
        <taxon>Tremellomycetes</taxon>
        <taxon>Filobasidiales</taxon>
        <taxon>Filobasidiaceae</taxon>
        <taxon>Naganishia</taxon>
    </lineage>
</organism>
<name>A0ACC2WR69_9TREE</name>
<proteinExistence type="predicted"/>
<gene>
    <name evidence="1" type="ORF">QFC19_000123</name>
</gene>
<evidence type="ECO:0000313" key="1">
    <source>
        <dbReference type="EMBL" id="KAJ9113928.1"/>
    </source>
</evidence>
<protein>
    <submittedName>
        <fullName evidence="1">Uncharacterized protein</fullName>
    </submittedName>
</protein>
<dbReference type="EMBL" id="JASBWR010000001">
    <property type="protein sequence ID" value="KAJ9113928.1"/>
    <property type="molecule type" value="Genomic_DNA"/>
</dbReference>
<keyword evidence="2" id="KW-1185">Reference proteome</keyword>
<reference evidence="1" key="1">
    <citation type="submission" date="2023-04" db="EMBL/GenBank/DDBJ databases">
        <title>Draft Genome sequencing of Naganishia species isolated from polar environments using Oxford Nanopore Technology.</title>
        <authorList>
            <person name="Leo P."/>
            <person name="Venkateswaran K."/>
        </authorList>
    </citation>
    <scope>NUCLEOTIDE SEQUENCE</scope>
    <source>
        <strain evidence="1">MNA-CCFEE 5261</strain>
    </source>
</reference>
<accession>A0ACC2WR69</accession>